<keyword evidence="2" id="KW-0812">Transmembrane</keyword>
<evidence type="ECO:0000313" key="5">
    <source>
        <dbReference type="Proteomes" id="UP000887116"/>
    </source>
</evidence>
<dbReference type="PROSITE" id="PS50940">
    <property type="entry name" value="CHIT_BIND_II"/>
    <property type="match status" value="1"/>
</dbReference>
<dbReference type="Pfam" id="PF01607">
    <property type="entry name" value="CBM_14"/>
    <property type="match status" value="1"/>
</dbReference>
<reference evidence="4" key="1">
    <citation type="submission" date="2020-07" db="EMBL/GenBank/DDBJ databases">
        <title>Multicomponent nature underlies the extraordinary mechanical properties of spider dragline silk.</title>
        <authorList>
            <person name="Kono N."/>
            <person name="Nakamura H."/>
            <person name="Mori M."/>
            <person name="Yoshida Y."/>
            <person name="Ohtoshi R."/>
            <person name="Malay A.D."/>
            <person name="Moran D.A.P."/>
            <person name="Tomita M."/>
            <person name="Numata K."/>
            <person name="Arakawa K."/>
        </authorList>
    </citation>
    <scope>NUCLEOTIDE SEQUENCE</scope>
</reference>
<keyword evidence="2" id="KW-0472">Membrane</keyword>
<dbReference type="PANTHER" id="PTHR22933">
    <property type="entry name" value="FI18007P1-RELATED"/>
    <property type="match status" value="1"/>
</dbReference>
<keyword evidence="5" id="KW-1185">Reference proteome</keyword>
<proteinExistence type="predicted"/>
<dbReference type="Gene3D" id="2.170.140.10">
    <property type="entry name" value="Chitin binding domain"/>
    <property type="match status" value="1"/>
</dbReference>
<feature type="compositionally biased region" description="Low complexity" evidence="1">
    <location>
        <begin position="304"/>
        <end position="331"/>
    </location>
</feature>
<dbReference type="EMBL" id="BMAO01035436">
    <property type="protein sequence ID" value="GFR03647.1"/>
    <property type="molecule type" value="Genomic_DNA"/>
</dbReference>
<evidence type="ECO:0000259" key="3">
    <source>
        <dbReference type="PROSITE" id="PS50940"/>
    </source>
</evidence>
<evidence type="ECO:0000256" key="2">
    <source>
        <dbReference type="SAM" id="Phobius"/>
    </source>
</evidence>
<feature type="compositionally biased region" description="Low complexity" evidence="1">
    <location>
        <begin position="339"/>
        <end position="413"/>
    </location>
</feature>
<dbReference type="InterPro" id="IPR002557">
    <property type="entry name" value="Chitin-bd_dom"/>
</dbReference>
<dbReference type="OrthoDB" id="7426044at2759"/>
<accession>A0A8X6GG14</accession>
<evidence type="ECO:0000256" key="1">
    <source>
        <dbReference type="SAM" id="MobiDB-lite"/>
    </source>
</evidence>
<evidence type="ECO:0000313" key="4">
    <source>
        <dbReference type="EMBL" id="GFR03647.1"/>
    </source>
</evidence>
<dbReference type="GO" id="GO:0008061">
    <property type="term" value="F:chitin binding"/>
    <property type="evidence" value="ECO:0007669"/>
    <property type="project" value="InterPro"/>
</dbReference>
<dbReference type="InterPro" id="IPR036508">
    <property type="entry name" value="Chitin-bd_dom_sf"/>
</dbReference>
<sequence>MSSNFAHQQLIRRLILEDLRNQKIISKQRTSQGHSRRCFSTKSNKEIFFQKQWEKGNTGYNRKIFTIMRLLLASVVIVFAIGLANAEGRNKRQAAYAGYGGGSYDGGNQYRQPAPQNHREQAYQPQPQPQGYGGGQQVQHYPAQQARPSRQHGAAAPEEEEKEQGPHPLQLLLEKSKFDCGGKSDGYYADSDVGCQAFHYCVTGQKHSMMCPAGTVFHQVHLNCVPADQDICSKADKFYFVNNYLNKPLEQKGPNNTVQYHQRYYPEGYAVGDPFIPPQEAKRDQREPPAATYGLGPAYREQSPQPAAYQPAAYQPAAPAHRPQPAVQRPAQPAPYAPAPQAYAPQQRPAYQAQPAPRPQAAQPVAYGYGAQQQQAYQAQAAQAQRAYNQQQYQAAAPQQHQYAQQAPRQHYA</sequence>
<protein>
    <submittedName>
        <fullName evidence="4">Chitin-binding type-2 domain-containing protein</fullName>
    </submittedName>
</protein>
<gene>
    <name evidence="4" type="primary">NCL1_14141</name>
    <name evidence="4" type="ORF">TNCT_455131</name>
</gene>
<feature type="region of interest" description="Disordered" evidence="1">
    <location>
        <begin position="106"/>
        <end position="166"/>
    </location>
</feature>
<keyword evidence="2" id="KW-1133">Transmembrane helix</keyword>
<dbReference type="Proteomes" id="UP000887116">
    <property type="component" value="Unassembled WGS sequence"/>
</dbReference>
<organism evidence="4 5">
    <name type="scientific">Trichonephila clavata</name>
    <name type="common">Joro spider</name>
    <name type="synonym">Nephila clavata</name>
    <dbReference type="NCBI Taxonomy" id="2740835"/>
    <lineage>
        <taxon>Eukaryota</taxon>
        <taxon>Metazoa</taxon>
        <taxon>Ecdysozoa</taxon>
        <taxon>Arthropoda</taxon>
        <taxon>Chelicerata</taxon>
        <taxon>Arachnida</taxon>
        <taxon>Araneae</taxon>
        <taxon>Araneomorphae</taxon>
        <taxon>Entelegynae</taxon>
        <taxon>Araneoidea</taxon>
        <taxon>Nephilidae</taxon>
        <taxon>Trichonephila</taxon>
    </lineage>
</organism>
<comment type="caution">
    <text evidence="4">The sequence shown here is derived from an EMBL/GenBank/DDBJ whole genome shotgun (WGS) entry which is preliminary data.</text>
</comment>
<name>A0A8X6GG14_TRICU</name>
<feature type="transmembrane region" description="Helical" evidence="2">
    <location>
        <begin position="64"/>
        <end position="84"/>
    </location>
</feature>
<dbReference type="SUPFAM" id="SSF57625">
    <property type="entry name" value="Invertebrate chitin-binding proteins"/>
    <property type="match status" value="1"/>
</dbReference>
<dbReference type="AlphaFoldDB" id="A0A8X6GG14"/>
<feature type="domain" description="Chitin-binding type-2" evidence="3">
    <location>
        <begin position="177"/>
        <end position="234"/>
    </location>
</feature>
<feature type="region of interest" description="Disordered" evidence="1">
    <location>
        <begin position="271"/>
        <end position="413"/>
    </location>
</feature>
<dbReference type="PANTHER" id="PTHR22933:SF31">
    <property type="entry name" value="FI18007P1"/>
    <property type="match status" value="1"/>
</dbReference>
<dbReference type="InterPro" id="IPR052976">
    <property type="entry name" value="Scoloptoxin-like"/>
</dbReference>
<dbReference type="SMART" id="SM00494">
    <property type="entry name" value="ChtBD2"/>
    <property type="match status" value="1"/>
</dbReference>
<dbReference type="GO" id="GO:0005576">
    <property type="term" value="C:extracellular region"/>
    <property type="evidence" value="ECO:0007669"/>
    <property type="project" value="InterPro"/>
</dbReference>